<keyword evidence="2" id="KW-1185">Reference proteome</keyword>
<protein>
    <submittedName>
        <fullName evidence="1">Uncharacterized protein</fullName>
    </submittedName>
</protein>
<dbReference type="EMBL" id="CP050315">
    <property type="protein sequence ID" value="QIR16493.1"/>
    <property type="molecule type" value="Genomic_DNA"/>
</dbReference>
<keyword evidence="1" id="KW-0614">Plasmid</keyword>
<geneLocation type="plasmid" evidence="1 2">
    <name>pPN3F2_2</name>
</geneLocation>
<dbReference type="AlphaFoldDB" id="A0A6G9QQW5"/>
<evidence type="ECO:0000313" key="1">
    <source>
        <dbReference type="EMBL" id="QIR16493.1"/>
    </source>
</evidence>
<proteinExistence type="predicted"/>
<reference evidence="1 2" key="1">
    <citation type="submission" date="2020-03" db="EMBL/GenBank/DDBJ databases">
        <title>Complete genome sequence of Shewanella sp.</title>
        <authorList>
            <person name="Kim Y.-S."/>
            <person name="Kim S.-J."/>
            <person name="Jung H.-K."/>
            <person name="Kim K.-H."/>
        </authorList>
    </citation>
    <scope>NUCLEOTIDE SEQUENCE [LARGE SCALE GENOMIC DNA]</scope>
    <source>
        <strain evidence="1 2">PN3F2</strain>
        <plasmid evidence="1 2">pPN3F2_2</plasmid>
    </source>
</reference>
<accession>A0A6G9QQW5</accession>
<dbReference type="KEGG" id="saes:HBH39_18630"/>
<dbReference type="Proteomes" id="UP000502608">
    <property type="component" value="Plasmid pPN3F2_2"/>
</dbReference>
<evidence type="ECO:0000313" key="2">
    <source>
        <dbReference type="Proteomes" id="UP000502608"/>
    </source>
</evidence>
<gene>
    <name evidence="1" type="ORF">HBH39_18630</name>
</gene>
<organism evidence="1 2">
    <name type="scientific">Shewanella aestuarii</name>
    <dbReference type="NCBI Taxonomy" id="1028752"/>
    <lineage>
        <taxon>Bacteria</taxon>
        <taxon>Pseudomonadati</taxon>
        <taxon>Pseudomonadota</taxon>
        <taxon>Gammaproteobacteria</taxon>
        <taxon>Alteromonadales</taxon>
        <taxon>Shewanellaceae</taxon>
        <taxon>Shewanella</taxon>
    </lineage>
</organism>
<dbReference type="RefSeq" id="WP_167680321.1">
    <property type="nucleotide sequence ID" value="NZ_CP050315.1"/>
</dbReference>
<sequence>MAELKVDTKNIDDELYEATLDIALDTAAELMVLTGSDTFKAARDLLLKSSLTLAASGAVATVAAMGTKIATAFQRMDISDSQTSAVMMVSNFLNNEAVLNSAMTIGTVGTIGAVAAMSVKSLVNAVNDISVKMDPTIIAKRQTALANAYGEIFAYGEKHFNDRSQHNIDASYEVLRPMAEKIGFEGDDKGDFVIYEWLSKYTGEPMSPNDEDAPKILNKDKRL</sequence>
<name>A0A6G9QQW5_9GAMM</name>